<name>A0A1D7XL86_9CLOT</name>
<dbReference type="Pfam" id="PF01613">
    <property type="entry name" value="Flavin_Reduct"/>
    <property type="match status" value="1"/>
</dbReference>
<evidence type="ECO:0000313" key="5">
    <source>
        <dbReference type="EMBL" id="AOR24094.1"/>
    </source>
</evidence>
<dbReference type="InterPro" id="IPR012349">
    <property type="entry name" value="Split_barrel_FMN-bd"/>
</dbReference>
<accession>A0A1D7XL86</accession>
<evidence type="ECO:0000313" key="6">
    <source>
        <dbReference type="Proteomes" id="UP000094652"/>
    </source>
</evidence>
<protein>
    <submittedName>
        <fullName evidence="5">Flavin reductase family protein</fullName>
    </submittedName>
</protein>
<dbReference type="RefSeq" id="WP_069680233.1">
    <property type="nucleotide sequence ID" value="NZ_CP017253.2"/>
</dbReference>
<evidence type="ECO:0000259" key="4">
    <source>
        <dbReference type="SMART" id="SM00903"/>
    </source>
</evidence>
<keyword evidence="6" id="KW-1185">Reference proteome</keyword>
<dbReference type="SMART" id="SM00903">
    <property type="entry name" value="Flavin_Reduct"/>
    <property type="match status" value="1"/>
</dbReference>
<feature type="domain" description="Flavin reductase like" evidence="4">
    <location>
        <begin position="11"/>
        <end position="158"/>
    </location>
</feature>
<dbReference type="InterPro" id="IPR052174">
    <property type="entry name" value="Flavoredoxin"/>
</dbReference>
<dbReference type="PANTHER" id="PTHR43567:SF1">
    <property type="entry name" value="FLAVOREDOXIN"/>
    <property type="match status" value="1"/>
</dbReference>
<dbReference type="GO" id="GO:0010181">
    <property type="term" value="F:FMN binding"/>
    <property type="evidence" value="ECO:0007669"/>
    <property type="project" value="InterPro"/>
</dbReference>
<evidence type="ECO:0000256" key="3">
    <source>
        <dbReference type="ARBA" id="ARBA00038054"/>
    </source>
</evidence>
<proteinExistence type="inferred from homology"/>
<dbReference type="PANTHER" id="PTHR43567">
    <property type="entry name" value="FLAVOREDOXIN-RELATED-RELATED"/>
    <property type="match status" value="1"/>
</dbReference>
<evidence type="ECO:0000256" key="2">
    <source>
        <dbReference type="ARBA" id="ARBA00022630"/>
    </source>
</evidence>
<gene>
    <name evidence="5" type="ORF">BGI42_10270</name>
</gene>
<organism evidence="5 6">
    <name type="scientific">Clostridium taeniosporum</name>
    <dbReference type="NCBI Taxonomy" id="394958"/>
    <lineage>
        <taxon>Bacteria</taxon>
        <taxon>Bacillati</taxon>
        <taxon>Bacillota</taxon>
        <taxon>Clostridia</taxon>
        <taxon>Eubacteriales</taxon>
        <taxon>Clostridiaceae</taxon>
        <taxon>Clostridium</taxon>
    </lineage>
</organism>
<comment type="cofactor">
    <cofactor evidence="1">
        <name>FMN</name>
        <dbReference type="ChEBI" id="CHEBI:58210"/>
    </cofactor>
</comment>
<dbReference type="Proteomes" id="UP000094652">
    <property type="component" value="Chromosome"/>
</dbReference>
<dbReference type="STRING" id="394958.BGI42_10270"/>
<sequence length="202" mass="22714">MNKLNFKGSVMLNPTPVVLVTSKNKEGKINVFTVGWISTVCTKAPILAMGVRPERLSYDYIKESEECVINLPNKQMVKIVDYCGVRSGKKEDKIKTLNLKLNEGVKINTPSLEDAPFALECKLKSITPLGTHDLFLLEVVNVKVDENLLDENGKIGFNKANLICYNHGEYFEVNPKPLGSFGYSVRKKTNKTSKKKFRKKSK</sequence>
<comment type="similarity">
    <text evidence="3">Belongs to the flavoredoxin family.</text>
</comment>
<reference evidence="6" key="1">
    <citation type="submission" date="2016-09" db="EMBL/GenBank/DDBJ databases">
        <title>Genomics of Clostridium taeniosporum, an organism which forms endospores with ribbon-like appendages.</title>
        <authorList>
            <person name="Walker J.R."/>
        </authorList>
    </citation>
    <scope>NUCLEOTIDE SEQUENCE [LARGE SCALE GENOMIC DNA]</scope>
    <source>
        <strain evidence="6">1/k</strain>
    </source>
</reference>
<evidence type="ECO:0000256" key="1">
    <source>
        <dbReference type="ARBA" id="ARBA00001917"/>
    </source>
</evidence>
<keyword evidence="2" id="KW-0285">Flavoprotein</keyword>
<dbReference type="OrthoDB" id="9794638at2"/>
<dbReference type="Gene3D" id="2.30.110.10">
    <property type="entry name" value="Electron Transport, Fmn-binding Protein, Chain A"/>
    <property type="match status" value="1"/>
</dbReference>
<dbReference type="GO" id="GO:0016646">
    <property type="term" value="F:oxidoreductase activity, acting on the CH-NH group of donors, NAD or NADP as acceptor"/>
    <property type="evidence" value="ECO:0007669"/>
    <property type="project" value="UniProtKB-ARBA"/>
</dbReference>
<dbReference type="SUPFAM" id="SSF50475">
    <property type="entry name" value="FMN-binding split barrel"/>
    <property type="match status" value="1"/>
</dbReference>
<dbReference type="InterPro" id="IPR002563">
    <property type="entry name" value="Flavin_Rdtase-like_dom"/>
</dbReference>
<dbReference type="EMBL" id="CP017253">
    <property type="protein sequence ID" value="AOR24094.1"/>
    <property type="molecule type" value="Genomic_DNA"/>
</dbReference>
<dbReference type="AlphaFoldDB" id="A0A1D7XL86"/>
<dbReference type="KEGG" id="ctae:BGI42_10270"/>